<accession>A0A291QS01</accession>
<dbReference type="InterPro" id="IPR008969">
    <property type="entry name" value="CarboxyPept-like_regulatory"/>
</dbReference>
<gene>
    <name evidence="2" type="ORF">COR50_05655</name>
</gene>
<organism evidence="2 3">
    <name type="scientific">Chitinophaga caeni</name>
    <dbReference type="NCBI Taxonomy" id="2029983"/>
    <lineage>
        <taxon>Bacteria</taxon>
        <taxon>Pseudomonadati</taxon>
        <taxon>Bacteroidota</taxon>
        <taxon>Chitinophagia</taxon>
        <taxon>Chitinophagales</taxon>
        <taxon>Chitinophagaceae</taxon>
        <taxon>Chitinophaga</taxon>
    </lineage>
</organism>
<name>A0A291QS01_9BACT</name>
<evidence type="ECO:0008006" key="4">
    <source>
        <dbReference type="Google" id="ProtNLM"/>
    </source>
</evidence>
<dbReference type="SUPFAM" id="SSF56935">
    <property type="entry name" value="Porins"/>
    <property type="match status" value="1"/>
</dbReference>
<evidence type="ECO:0000313" key="2">
    <source>
        <dbReference type="EMBL" id="ATL46706.1"/>
    </source>
</evidence>
<dbReference type="EMBL" id="CP023777">
    <property type="protein sequence ID" value="ATL46706.1"/>
    <property type="molecule type" value="Genomic_DNA"/>
</dbReference>
<dbReference type="OrthoDB" id="606930at2"/>
<dbReference type="Proteomes" id="UP000220133">
    <property type="component" value="Chromosome"/>
</dbReference>
<dbReference type="SUPFAM" id="SSF49464">
    <property type="entry name" value="Carboxypeptidase regulatory domain-like"/>
    <property type="match status" value="1"/>
</dbReference>
<feature type="chain" id="PRO_5013104245" description="Outer membrane protein beta-barrel domain-containing protein" evidence="1">
    <location>
        <begin position="23"/>
        <end position="951"/>
    </location>
</feature>
<feature type="signal peptide" evidence="1">
    <location>
        <begin position="1"/>
        <end position="22"/>
    </location>
</feature>
<dbReference type="AlphaFoldDB" id="A0A291QS01"/>
<sequence>MRRKLCLLVFAISILISFSLKAQEISDSLQKGTVYGVLYDSSHNHSLPAATVAVYAHDSVLISYALTDNFGKFEFHNLPIEQPLKVICTHIGYKTTSFIFQIKAKEISVKLPSINMTILYQDLEEVVIKAMPPVSMKGDTIEFNAEAFKMDKNAVAEDLLRKLPGVIIWGDGTITVYGKEVNAILVNGKSFFNNETKVATQNIDKGAIDKVQVYKRSDNDARKDSIMEINIKLKEGKDNGFFGKVSVGKGSWKRHESNLNFNAFNAKTQVSIVGALNNVNKAPKDIMTLISNSTFKGVGLSVDYQPEFNQQGVTTSKMLGGFFKRDFSKPGGRLNELNIDYYYKNSKLIANENLSTSTLIGDNNRLSSYDSSNNRNLDKTHVLNLKYEREGSKYRAVLSTAVNIRDSKNYSMRNLESLDFISYTALSKTSNLGDERNLNESYSFRIELSPLKNKNDFHNKSILSAFDKIIYDFHYLRDSSHSHNDINFVSYVDTLENLKFNRKYDKNFNRVSQDVNIKSSTFDGPGILKHLHIKYFFLNRFKLVTDWNNTNALDFDNSKDMYLRNDYLTNRSHYTEIDERPQISLTKSITDILYGRYSKNLNISLNIIGQLIRQRNNSAKPFQDLDKKYHNFIPEISVQYRNNQYSLTDQFLEAEYKIFYDYPSVNQLVPLIDSSDIYYQYLGSPDLKPQKNKQLTLRYQYNDLKASNNFKLSAMLRAKIISDFYATNTFINPSGRKFVNLINTNGYKIAYFNANLNKAYKINKNNLFQLEYVNSTYLSKRPSFLKTASTDITTSIISNIFSINNDVSIYYSWLENLVFKLSESYHFYQSKQGKGTADLLKNVYYNTLASVSYNATKRLNVGSNISFKSMLSSYGQRDKFKIWNANVNYRCLPGNNLEITFAALDLLKQNKALINFGDSYSITEGYSNVLQQYFMLSIAFYPRQFGRKTSN</sequence>
<protein>
    <recommendedName>
        <fullName evidence="4">Outer membrane protein beta-barrel domain-containing protein</fullName>
    </recommendedName>
</protein>
<reference evidence="2 3" key="1">
    <citation type="submission" date="2017-10" db="EMBL/GenBank/DDBJ databases">
        <title>Paenichitinophaga pekingensis gen. nov., sp. nov., isolated from activated sludge.</title>
        <authorList>
            <person name="Jin D."/>
            <person name="Kong X."/>
            <person name="Deng Y."/>
            <person name="Bai Z."/>
        </authorList>
    </citation>
    <scope>NUCLEOTIDE SEQUENCE [LARGE SCALE GENOMIC DNA]</scope>
    <source>
        <strain evidence="2 3">13</strain>
    </source>
</reference>
<keyword evidence="3" id="KW-1185">Reference proteome</keyword>
<dbReference type="KEGG" id="cbae:COR50_05655"/>
<evidence type="ECO:0000313" key="3">
    <source>
        <dbReference type="Proteomes" id="UP000220133"/>
    </source>
</evidence>
<keyword evidence="1" id="KW-0732">Signal</keyword>
<dbReference type="RefSeq" id="WP_098193094.1">
    <property type="nucleotide sequence ID" value="NZ_CP023777.1"/>
</dbReference>
<proteinExistence type="predicted"/>
<evidence type="ECO:0000256" key="1">
    <source>
        <dbReference type="SAM" id="SignalP"/>
    </source>
</evidence>